<organism evidence="1">
    <name type="scientific">Serratia fonticola</name>
    <dbReference type="NCBI Taxonomy" id="47917"/>
    <lineage>
        <taxon>Bacteria</taxon>
        <taxon>Pseudomonadati</taxon>
        <taxon>Pseudomonadota</taxon>
        <taxon>Gammaproteobacteria</taxon>
        <taxon>Enterobacterales</taxon>
        <taxon>Yersiniaceae</taxon>
        <taxon>Serratia</taxon>
    </lineage>
</organism>
<proteinExistence type="predicted"/>
<gene>
    <name evidence="1" type="ORF">NCTC12965_05107</name>
</gene>
<dbReference type="EMBL" id="CABEEZ010000111">
    <property type="protein sequence ID" value="VTR44475.1"/>
    <property type="molecule type" value="Genomic_DNA"/>
</dbReference>
<sequence length="128" mass="14380">MPASFIRIGLWNGAWKPSSRKPLRQSSWVIRSFDQRNNQLIGHQLAAASMISFAFLPSSEPALTAARNISPVEICGMPVFLHDELSLSAFTSAWSAQQNDTHCVNPLAMYFPSFFGPRPEVYRVLSFY</sequence>
<name>A0A4U9VC71_SERFO</name>
<accession>A0A4U9VC71</accession>
<protein>
    <submittedName>
        <fullName evidence="1">Uncharacterized protein</fullName>
    </submittedName>
</protein>
<dbReference type="AlphaFoldDB" id="A0A4U9VC71"/>
<evidence type="ECO:0000313" key="1">
    <source>
        <dbReference type="EMBL" id="VTR44475.1"/>
    </source>
</evidence>
<reference evidence="1" key="1">
    <citation type="submission" date="2019-05" db="EMBL/GenBank/DDBJ databases">
        <authorList>
            <consortium name="Pathogen Informatics"/>
        </authorList>
    </citation>
    <scope>NUCLEOTIDE SEQUENCE [LARGE SCALE GENOMIC DNA]</scope>
    <source>
        <strain evidence="1">NCTC12965</strain>
    </source>
</reference>